<organism evidence="2 3">
    <name type="scientific">Paracidovorax wautersii</name>
    <dbReference type="NCBI Taxonomy" id="1177982"/>
    <lineage>
        <taxon>Bacteria</taxon>
        <taxon>Pseudomonadati</taxon>
        <taxon>Pseudomonadota</taxon>
        <taxon>Betaproteobacteria</taxon>
        <taxon>Burkholderiales</taxon>
        <taxon>Comamonadaceae</taxon>
        <taxon>Paracidovorax</taxon>
    </lineage>
</organism>
<name>A0A7V8FKL7_9BURK</name>
<dbReference type="InterPro" id="IPR036873">
    <property type="entry name" value="Rhodanese-like_dom_sf"/>
</dbReference>
<dbReference type="InterPro" id="IPR050229">
    <property type="entry name" value="GlpE_sulfurtransferase"/>
</dbReference>
<dbReference type="Proteomes" id="UP000461670">
    <property type="component" value="Unassembled WGS sequence"/>
</dbReference>
<comment type="caution">
    <text evidence="2">The sequence shown here is derived from an EMBL/GenBank/DDBJ whole genome shotgun (WGS) entry which is preliminary data.</text>
</comment>
<sequence length="135" mass="14142">MNFVTQNWMLILVALVSGGLLFVPALQGARSSLTAAAAVQRINREKGVLVDVRDAEEFAAGHARGAKHVPAADIDAKLPQTVKNKATPVIVMCATGNRAAKAVAQIKKLGYANVEALSGGLKAWRAAELPVEKSA</sequence>
<dbReference type="EMBL" id="WNDQ01000089">
    <property type="protein sequence ID" value="KAF1018357.1"/>
    <property type="molecule type" value="Genomic_DNA"/>
</dbReference>
<keyword evidence="2" id="KW-0808">Transferase</keyword>
<dbReference type="PANTHER" id="PTHR43031:SF18">
    <property type="entry name" value="RHODANESE-RELATED SULFURTRANSFERASES"/>
    <property type="match status" value="1"/>
</dbReference>
<dbReference type="PROSITE" id="PS50206">
    <property type="entry name" value="RHODANESE_3"/>
    <property type="match status" value="1"/>
</dbReference>
<evidence type="ECO:0000313" key="3">
    <source>
        <dbReference type="Proteomes" id="UP000461670"/>
    </source>
</evidence>
<evidence type="ECO:0000313" key="2">
    <source>
        <dbReference type="EMBL" id="KAF1018357.1"/>
    </source>
</evidence>
<dbReference type="SUPFAM" id="SSF52821">
    <property type="entry name" value="Rhodanese/Cell cycle control phosphatase"/>
    <property type="match status" value="1"/>
</dbReference>
<dbReference type="PANTHER" id="PTHR43031">
    <property type="entry name" value="FAD-DEPENDENT OXIDOREDUCTASE"/>
    <property type="match status" value="1"/>
</dbReference>
<protein>
    <submittedName>
        <fullName evidence="2">Thiosulfate sulfurtransferase GlpE</fullName>
    </submittedName>
</protein>
<dbReference type="GO" id="GO:0016740">
    <property type="term" value="F:transferase activity"/>
    <property type="evidence" value="ECO:0007669"/>
    <property type="project" value="UniProtKB-KW"/>
</dbReference>
<dbReference type="Pfam" id="PF00581">
    <property type="entry name" value="Rhodanese"/>
    <property type="match status" value="1"/>
</dbReference>
<reference evidence="3" key="1">
    <citation type="journal article" date="2020" name="MBio">
        <title>Horizontal gene transfer to a defensive symbiont with a reduced genome amongst a multipartite beetle microbiome.</title>
        <authorList>
            <person name="Waterworth S.C."/>
            <person name="Florez L.V."/>
            <person name="Rees E.R."/>
            <person name="Hertweck C."/>
            <person name="Kaltenpoth M."/>
            <person name="Kwan J.C."/>
        </authorList>
    </citation>
    <scope>NUCLEOTIDE SEQUENCE [LARGE SCALE GENOMIC DNA]</scope>
</reference>
<feature type="domain" description="Rhodanese" evidence="1">
    <location>
        <begin position="43"/>
        <end position="133"/>
    </location>
</feature>
<proteinExistence type="predicted"/>
<dbReference type="AlphaFoldDB" id="A0A7V8FKL7"/>
<accession>A0A7V8FKL7</accession>
<dbReference type="InterPro" id="IPR001763">
    <property type="entry name" value="Rhodanese-like_dom"/>
</dbReference>
<dbReference type="Gene3D" id="3.40.250.10">
    <property type="entry name" value="Rhodanese-like domain"/>
    <property type="match status" value="1"/>
</dbReference>
<gene>
    <name evidence="2" type="primary">glpE_8</name>
    <name evidence="2" type="ORF">GAK30_03711</name>
</gene>
<dbReference type="CDD" id="cd00158">
    <property type="entry name" value="RHOD"/>
    <property type="match status" value="1"/>
</dbReference>
<dbReference type="SMART" id="SM00450">
    <property type="entry name" value="RHOD"/>
    <property type="match status" value="1"/>
</dbReference>
<evidence type="ECO:0000259" key="1">
    <source>
        <dbReference type="PROSITE" id="PS50206"/>
    </source>
</evidence>